<evidence type="ECO:0000313" key="3">
    <source>
        <dbReference type="EMBL" id="KDR10817.1"/>
    </source>
</evidence>
<dbReference type="InParanoid" id="A0A067QMV8"/>
<feature type="compositionally biased region" description="Polar residues" evidence="1">
    <location>
        <begin position="24"/>
        <end position="43"/>
    </location>
</feature>
<keyword evidence="2" id="KW-0732">Signal</keyword>
<dbReference type="EMBL" id="KK853136">
    <property type="protein sequence ID" value="KDR10817.1"/>
    <property type="molecule type" value="Genomic_DNA"/>
</dbReference>
<protein>
    <submittedName>
        <fullName evidence="3">Uncharacterized protein</fullName>
    </submittedName>
</protein>
<sequence>MAAVQALSIVLLICIFVKLSTSKAQDSSNSSSRPSAIDTTNRAVSPPPFNLYNLYRRPEGHVSSREVTSKATQPGSQSPDNQSSTAQISQQNTGTQSPGNEDVQLGTLGQFAQIPNSQQPLFGSGARQLQNGFNFGTQPGQFNFGFSSPGYLQNINPQQADTPNQGTNSFQQNFPPFNFRTADQLTNQFNVGQNGNSLPISATQQNTGLFSGAVGGALPQEDGGFGQLNGFQFPAHNFGQGFSQQFPSPNFASGGIYNNTAFAPSEGDHRSVVGFYGEAPNIGAFSFNGAPLQAQQQNSFSSPGGFLGPNFEQYPNGESQLDSGTSIGNGGDQAGNVFPRFTFQNRGGAQEASFSNTANDQNNSPTVRRPSQLPRRNN</sequence>
<dbReference type="Proteomes" id="UP000027135">
    <property type="component" value="Unassembled WGS sequence"/>
</dbReference>
<keyword evidence="4" id="KW-1185">Reference proteome</keyword>
<evidence type="ECO:0000313" key="4">
    <source>
        <dbReference type="Proteomes" id="UP000027135"/>
    </source>
</evidence>
<feature type="compositionally biased region" description="Polar residues" evidence="1">
    <location>
        <begin position="316"/>
        <end position="326"/>
    </location>
</feature>
<gene>
    <name evidence="3" type="ORF">L798_14911</name>
</gene>
<feature type="signal peptide" evidence="2">
    <location>
        <begin position="1"/>
        <end position="24"/>
    </location>
</feature>
<dbReference type="AlphaFoldDB" id="A0A067QMV8"/>
<feature type="region of interest" description="Disordered" evidence="1">
    <location>
        <begin position="24"/>
        <end position="103"/>
    </location>
</feature>
<feature type="compositionally biased region" description="Polar residues" evidence="1">
    <location>
        <begin position="69"/>
        <end position="99"/>
    </location>
</feature>
<feature type="chain" id="PRO_5001644170" evidence="2">
    <location>
        <begin position="25"/>
        <end position="378"/>
    </location>
</feature>
<dbReference type="OrthoDB" id="10615891at2759"/>
<feature type="compositionally biased region" description="Basic and acidic residues" evidence="1">
    <location>
        <begin position="56"/>
        <end position="68"/>
    </location>
</feature>
<accession>A0A067QMV8</accession>
<feature type="region of interest" description="Disordered" evidence="1">
    <location>
        <begin position="310"/>
        <end position="378"/>
    </location>
</feature>
<reference evidence="3 4" key="1">
    <citation type="journal article" date="2014" name="Nat. Commun.">
        <title>Molecular traces of alternative social organization in a termite genome.</title>
        <authorList>
            <person name="Terrapon N."/>
            <person name="Li C."/>
            <person name="Robertson H.M."/>
            <person name="Ji L."/>
            <person name="Meng X."/>
            <person name="Booth W."/>
            <person name="Chen Z."/>
            <person name="Childers C.P."/>
            <person name="Glastad K.M."/>
            <person name="Gokhale K."/>
            <person name="Gowin J."/>
            <person name="Gronenberg W."/>
            <person name="Hermansen R.A."/>
            <person name="Hu H."/>
            <person name="Hunt B.G."/>
            <person name="Huylmans A.K."/>
            <person name="Khalil S.M."/>
            <person name="Mitchell R.D."/>
            <person name="Munoz-Torres M.C."/>
            <person name="Mustard J.A."/>
            <person name="Pan H."/>
            <person name="Reese J.T."/>
            <person name="Scharf M.E."/>
            <person name="Sun F."/>
            <person name="Vogel H."/>
            <person name="Xiao J."/>
            <person name="Yang W."/>
            <person name="Yang Z."/>
            <person name="Yang Z."/>
            <person name="Zhou J."/>
            <person name="Zhu J."/>
            <person name="Brent C.S."/>
            <person name="Elsik C.G."/>
            <person name="Goodisman M.A."/>
            <person name="Liberles D.A."/>
            <person name="Roe R.M."/>
            <person name="Vargo E.L."/>
            <person name="Vilcinskas A."/>
            <person name="Wang J."/>
            <person name="Bornberg-Bauer E."/>
            <person name="Korb J."/>
            <person name="Zhang G."/>
            <person name="Liebig J."/>
        </authorList>
    </citation>
    <scope>NUCLEOTIDE SEQUENCE [LARGE SCALE GENOMIC DNA]</scope>
    <source>
        <tissue evidence="3">Whole organism</tissue>
    </source>
</reference>
<proteinExistence type="predicted"/>
<feature type="compositionally biased region" description="Polar residues" evidence="1">
    <location>
        <begin position="342"/>
        <end position="366"/>
    </location>
</feature>
<evidence type="ECO:0000256" key="1">
    <source>
        <dbReference type="SAM" id="MobiDB-lite"/>
    </source>
</evidence>
<organism evidence="3 4">
    <name type="scientific">Zootermopsis nevadensis</name>
    <name type="common">Dampwood termite</name>
    <dbReference type="NCBI Taxonomy" id="136037"/>
    <lineage>
        <taxon>Eukaryota</taxon>
        <taxon>Metazoa</taxon>
        <taxon>Ecdysozoa</taxon>
        <taxon>Arthropoda</taxon>
        <taxon>Hexapoda</taxon>
        <taxon>Insecta</taxon>
        <taxon>Pterygota</taxon>
        <taxon>Neoptera</taxon>
        <taxon>Polyneoptera</taxon>
        <taxon>Dictyoptera</taxon>
        <taxon>Blattodea</taxon>
        <taxon>Blattoidea</taxon>
        <taxon>Termitoidae</taxon>
        <taxon>Termopsidae</taxon>
        <taxon>Zootermopsis</taxon>
    </lineage>
</organism>
<evidence type="ECO:0000256" key="2">
    <source>
        <dbReference type="SAM" id="SignalP"/>
    </source>
</evidence>
<name>A0A067QMV8_ZOONE</name>